<proteinExistence type="inferred from homology"/>
<comment type="caution">
    <text evidence="13">The sequence shown here is derived from an EMBL/GenBank/DDBJ whole genome shotgun (WGS) entry which is preliminary data.</text>
</comment>
<comment type="function">
    <text evidence="11">Mediates influx of magnesium ions. Alternates between open and closed states. Activated by low cytoplasmic Mg(2+) levels. Inactive when cytoplasmic Mg(2+) levels are high.</text>
</comment>
<evidence type="ECO:0000256" key="5">
    <source>
        <dbReference type="ARBA" id="ARBA00022692"/>
    </source>
</evidence>
<dbReference type="FunFam" id="1.20.58.340:FF:000004">
    <property type="entry name" value="Magnesium transport protein CorA"/>
    <property type="match status" value="1"/>
</dbReference>
<keyword evidence="14" id="KW-1185">Reference proteome</keyword>
<gene>
    <name evidence="13" type="ORF">D6D85_07800</name>
</gene>
<dbReference type="Pfam" id="PF01544">
    <property type="entry name" value="CorA"/>
    <property type="match status" value="1"/>
</dbReference>
<keyword evidence="4" id="KW-1003">Cell membrane</keyword>
<keyword evidence="5 12" id="KW-0812">Transmembrane</keyword>
<dbReference type="Proteomes" id="UP000277582">
    <property type="component" value="Unassembled WGS sequence"/>
</dbReference>
<dbReference type="SUPFAM" id="SSF144083">
    <property type="entry name" value="Magnesium transport protein CorA, transmembrane region"/>
    <property type="match status" value="1"/>
</dbReference>
<dbReference type="EMBL" id="RCOS01000089">
    <property type="protein sequence ID" value="RSN74569.1"/>
    <property type="molecule type" value="Genomic_DNA"/>
</dbReference>
<evidence type="ECO:0000256" key="4">
    <source>
        <dbReference type="ARBA" id="ARBA00022475"/>
    </source>
</evidence>
<evidence type="ECO:0000256" key="2">
    <source>
        <dbReference type="ARBA" id="ARBA00009765"/>
    </source>
</evidence>
<feature type="transmembrane region" description="Helical" evidence="12">
    <location>
        <begin position="39"/>
        <end position="59"/>
    </location>
</feature>
<evidence type="ECO:0000313" key="14">
    <source>
        <dbReference type="Proteomes" id="UP000277582"/>
    </source>
</evidence>
<comment type="catalytic activity">
    <reaction evidence="10">
        <text>Mg(2+)(in) = Mg(2+)(out)</text>
        <dbReference type="Rhea" id="RHEA:29827"/>
        <dbReference type="ChEBI" id="CHEBI:18420"/>
    </reaction>
</comment>
<evidence type="ECO:0000256" key="10">
    <source>
        <dbReference type="ARBA" id="ARBA00034269"/>
    </source>
</evidence>
<comment type="similarity">
    <text evidence="2">Belongs to the CorA metal ion transporter (MIT) (TC 1.A.35) family.</text>
</comment>
<dbReference type="GO" id="GO:0005886">
    <property type="term" value="C:plasma membrane"/>
    <property type="evidence" value="ECO:0007669"/>
    <property type="project" value="UniProtKB-SubCell"/>
</dbReference>
<evidence type="ECO:0000256" key="1">
    <source>
        <dbReference type="ARBA" id="ARBA00004651"/>
    </source>
</evidence>
<feature type="non-terminal residue" evidence="13">
    <location>
        <position position="1"/>
    </location>
</feature>
<keyword evidence="6" id="KW-0460">Magnesium</keyword>
<evidence type="ECO:0000313" key="13">
    <source>
        <dbReference type="EMBL" id="RSN74569.1"/>
    </source>
</evidence>
<evidence type="ECO:0000256" key="12">
    <source>
        <dbReference type="SAM" id="Phobius"/>
    </source>
</evidence>
<dbReference type="InterPro" id="IPR002523">
    <property type="entry name" value="MgTranspt_CorA/ZnTranspt_ZntB"/>
</dbReference>
<keyword evidence="9 12" id="KW-0472">Membrane</keyword>
<evidence type="ECO:0000256" key="6">
    <source>
        <dbReference type="ARBA" id="ARBA00022842"/>
    </source>
</evidence>
<dbReference type="RefSeq" id="WP_272914424.1">
    <property type="nucleotide sequence ID" value="NZ_RCOS01000089.1"/>
</dbReference>
<evidence type="ECO:0000256" key="9">
    <source>
        <dbReference type="ARBA" id="ARBA00023136"/>
    </source>
</evidence>
<dbReference type="GO" id="GO:0050897">
    <property type="term" value="F:cobalt ion binding"/>
    <property type="evidence" value="ECO:0007669"/>
    <property type="project" value="TreeGrafter"/>
</dbReference>
<reference evidence="13 14" key="1">
    <citation type="submission" date="2018-10" db="EMBL/GenBank/DDBJ databases">
        <title>Co-occurring genomic capacity for anaerobic methane metabolism and dissimilatory sulfite reduction discovered in the Korarchaeota.</title>
        <authorList>
            <person name="Mckay L.J."/>
            <person name="Dlakic M."/>
            <person name="Fields M.W."/>
            <person name="Delmont T.O."/>
            <person name="Eren A.M."/>
            <person name="Jay Z.J."/>
            <person name="Klingelsmith K.B."/>
            <person name="Rusch D.B."/>
            <person name="Inskeep W.P."/>
        </authorList>
    </citation>
    <scope>NUCLEOTIDE SEQUENCE [LARGE SCALE GENOMIC DNA]</scope>
    <source>
        <strain evidence="13 14">MDKW</strain>
    </source>
</reference>
<accession>A0A3R9PW24</accession>
<dbReference type="PANTHER" id="PTHR46494">
    <property type="entry name" value="CORA FAMILY METAL ION TRANSPORTER (EUROFUNG)"/>
    <property type="match status" value="1"/>
</dbReference>
<comment type="subcellular location">
    <subcellularLocation>
        <location evidence="1">Cell membrane</location>
        <topology evidence="1">Multi-pass membrane protein</topology>
    </subcellularLocation>
</comment>
<dbReference type="GO" id="GO:0015095">
    <property type="term" value="F:magnesium ion transmembrane transporter activity"/>
    <property type="evidence" value="ECO:0007669"/>
    <property type="project" value="TreeGrafter"/>
</dbReference>
<dbReference type="PANTHER" id="PTHR46494:SF1">
    <property type="entry name" value="CORA FAMILY METAL ION TRANSPORTER (EUROFUNG)"/>
    <property type="match status" value="1"/>
</dbReference>
<protein>
    <submittedName>
        <fullName evidence="13">Magnesium transporter CorA family protein</fullName>
    </submittedName>
</protein>
<keyword evidence="7 12" id="KW-1133">Transmembrane helix</keyword>
<evidence type="ECO:0000256" key="8">
    <source>
        <dbReference type="ARBA" id="ARBA00023065"/>
    </source>
</evidence>
<dbReference type="Gene3D" id="1.20.58.340">
    <property type="entry name" value="Magnesium transport protein CorA, transmembrane region"/>
    <property type="match status" value="1"/>
</dbReference>
<feature type="transmembrane region" description="Helical" evidence="12">
    <location>
        <begin position="12"/>
        <end position="33"/>
    </location>
</feature>
<evidence type="ECO:0000256" key="7">
    <source>
        <dbReference type="ARBA" id="ARBA00022989"/>
    </source>
</evidence>
<evidence type="ECO:0000256" key="3">
    <source>
        <dbReference type="ARBA" id="ARBA00022448"/>
    </source>
</evidence>
<keyword evidence="3" id="KW-0813">Transport</keyword>
<sequence>SLNEIMKKLTALNVIALPLIIIAGIYGMNLMIPEAKWPYAYPAVLTAMFSLALFLALLLRRKGWI</sequence>
<dbReference type="InterPro" id="IPR045863">
    <property type="entry name" value="CorA_TM1_TM2"/>
</dbReference>
<dbReference type="AlphaFoldDB" id="A0A3R9PW24"/>
<name>A0A3R9PW24_9CREN</name>
<organism evidence="13 14">
    <name type="scientific">Candidatus Methanodesulfokora washburnensis</name>
    <dbReference type="NCBI Taxonomy" id="2478471"/>
    <lineage>
        <taxon>Archaea</taxon>
        <taxon>Thermoproteota</taxon>
        <taxon>Candidatus Korarchaeia</taxon>
        <taxon>Candidatus Korarchaeia incertae sedis</taxon>
        <taxon>Candidatus Methanodesulfokora</taxon>
    </lineage>
</organism>
<keyword evidence="8" id="KW-0406">Ion transport</keyword>
<dbReference type="GO" id="GO:0000287">
    <property type="term" value="F:magnesium ion binding"/>
    <property type="evidence" value="ECO:0007669"/>
    <property type="project" value="TreeGrafter"/>
</dbReference>
<evidence type="ECO:0000256" key="11">
    <source>
        <dbReference type="ARBA" id="ARBA00045497"/>
    </source>
</evidence>
<dbReference type="GO" id="GO:0015087">
    <property type="term" value="F:cobalt ion transmembrane transporter activity"/>
    <property type="evidence" value="ECO:0007669"/>
    <property type="project" value="TreeGrafter"/>
</dbReference>